<evidence type="ECO:0000256" key="4">
    <source>
        <dbReference type="SAM" id="MobiDB-lite"/>
    </source>
</evidence>
<evidence type="ECO:0000256" key="3">
    <source>
        <dbReference type="ARBA" id="ARBA00022833"/>
    </source>
</evidence>
<evidence type="ECO:0000313" key="7">
    <source>
        <dbReference type="Proteomes" id="UP000824998"/>
    </source>
</evidence>
<dbReference type="InterPro" id="IPR002893">
    <property type="entry name" value="Znf_MYND"/>
</dbReference>
<dbReference type="InterPro" id="IPR050869">
    <property type="entry name" value="H3K4_H4K5_MeTrfase"/>
</dbReference>
<feature type="domain" description="SET" evidence="5">
    <location>
        <begin position="270"/>
        <end position="563"/>
    </location>
</feature>
<dbReference type="PANTHER" id="PTHR12197">
    <property type="entry name" value="HISTONE-LYSINE N-METHYLTRANSFERASE SMYD"/>
    <property type="match status" value="1"/>
</dbReference>
<dbReference type="EMBL" id="MU252015">
    <property type="protein sequence ID" value="KAG9228223.1"/>
    <property type="molecule type" value="Genomic_DNA"/>
</dbReference>
<evidence type="ECO:0000259" key="5">
    <source>
        <dbReference type="PROSITE" id="PS50280"/>
    </source>
</evidence>
<name>A0A9P8BYV2_9HELO</name>
<keyword evidence="2" id="KW-0863">Zinc-finger</keyword>
<dbReference type="GO" id="GO:0005634">
    <property type="term" value="C:nucleus"/>
    <property type="evidence" value="ECO:0007669"/>
    <property type="project" value="TreeGrafter"/>
</dbReference>
<dbReference type="GO" id="GO:0008270">
    <property type="term" value="F:zinc ion binding"/>
    <property type="evidence" value="ECO:0007669"/>
    <property type="project" value="UniProtKB-KW"/>
</dbReference>
<gene>
    <name evidence="6" type="ORF">BJ875DRAFT_257070</name>
</gene>
<dbReference type="AlphaFoldDB" id="A0A9P8BYV2"/>
<keyword evidence="7" id="KW-1185">Reference proteome</keyword>
<dbReference type="InterPro" id="IPR046341">
    <property type="entry name" value="SET_dom_sf"/>
</dbReference>
<evidence type="ECO:0000313" key="6">
    <source>
        <dbReference type="EMBL" id="KAG9228223.1"/>
    </source>
</evidence>
<sequence>MDPSDEEDNTHLLLLQRAALTAALQREPYDLILYLERAKVHGDLGYPDLSASDCYRALLLSDECANEEFEYHEQALEALRKRCTSTSGGWQIPAVLQRRRGPLVDQSILSGGLEILSIVEGVRGTTPPLTNGNTNTHGHSRSYGSSGGDTRSDEDEKGQQDVSRTLRIASIRCYQSLSISLLLCGCLKSAYEFCLRGLAVSEHDKDLQQAKDYILLISKRRLKLDEVDVTQLPDQGLVRREIYPWNTHEPNRYSQEALDFLNKELATCAPKLEARVTELPVLLDYVRNNDAFGDDATVKQLGLFAKVDIEPGEEILDEISLLVANNVLKGSLCDACSAALPPLSVDSKVVGCPDCHDIMFCDEDCFNRAQESYHPSVCDKDVDTITKDPDPKDKPFALYLHLLGRALAMSATQEVHPLELTEVRYVWGDFIASVLNTVPLSLRAEPSPVWTLPFSFSSNITGPLHLLEKMDIDVFESIDKYDTWIINTLYSKFRGTASARANERTGHPEVAAVHPLWCLANHDCDPNVKWEWGGRMRFWCRDSRVGGNPGGIKKGGEILNHYTDIDLDVKERREWAMGSLGGFCMCERCKREAGELGGNSNGNDTNGVLEDPET</sequence>
<comment type="caution">
    <text evidence="6">The sequence shown here is derived from an EMBL/GenBank/DDBJ whole genome shotgun (WGS) entry which is preliminary data.</text>
</comment>
<dbReference type="OrthoDB" id="438641at2759"/>
<feature type="compositionally biased region" description="Low complexity" evidence="4">
    <location>
        <begin position="126"/>
        <end position="144"/>
    </location>
</feature>
<feature type="region of interest" description="Disordered" evidence="4">
    <location>
        <begin position="126"/>
        <end position="161"/>
    </location>
</feature>
<dbReference type="InterPro" id="IPR001214">
    <property type="entry name" value="SET_dom"/>
</dbReference>
<evidence type="ECO:0000256" key="2">
    <source>
        <dbReference type="ARBA" id="ARBA00022771"/>
    </source>
</evidence>
<protein>
    <recommendedName>
        <fullName evidence="5">SET domain-containing protein</fullName>
    </recommendedName>
</protein>
<dbReference type="PANTHER" id="PTHR12197:SF273">
    <property type="entry name" value="MYND-TYPE ZINC FINGER PROTEIN SAMB"/>
    <property type="match status" value="1"/>
</dbReference>
<keyword evidence="1" id="KW-0479">Metal-binding</keyword>
<dbReference type="Gene3D" id="6.10.140.2220">
    <property type="match status" value="1"/>
</dbReference>
<dbReference type="Gene3D" id="2.170.270.10">
    <property type="entry name" value="SET domain"/>
    <property type="match status" value="2"/>
</dbReference>
<reference evidence="6" key="1">
    <citation type="journal article" date="2021" name="IMA Fungus">
        <title>Genomic characterization of three marine fungi, including Emericellopsis atlantica sp. nov. with signatures of a generalist lifestyle and marine biomass degradation.</title>
        <authorList>
            <person name="Hagestad O.C."/>
            <person name="Hou L."/>
            <person name="Andersen J.H."/>
            <person name="Hansen E.H."/>
            <person name="Altermark B."/>
            <person name="Li C."/>
            <person name="Kuhnert E."/>
            <person name="Cox R.J."/>
            <person name="Crous P.W."/>
            <person name="Spatafora J.W."/>
            <person name="Lail K."/>
            <person name="Amirebrahimi M."/>
            <person name="Lipzen A."/>
            <person name="Pangilinan J."/>
            <person name="Andreopoulos W."/>
            <person name="Hayes R.D."/>
            <person name="Ng V."/>
            <person name="Grigoriev I.V."/>
            <person name="Jackson S.A."/>
            <person name="Sutton T.D.S."/>
            <person name="Dobson A.D.W."/>
            <person name="Rama T."/>
        </authorList>
    </citation>
    <scope>NUCLEOTIDE SEQUENCE</scope>
    <source>
        <strain evidence="6">TRa018bII</strain>
    </source>
</reference>
<dbReference type="SUPFAM" id="SSF82199">
    <property type="entry name" value="SET domain"/>
    <property type="match status" value="1"/>
</dbReference>
<proteinExistence type="predicted"/>
<dbReference type="Proteomes" id="UP000824998">
    <property type="component" value="Unassembled WGS sequence"/>
</dbReference>
<keyword evidence="3" id="KW-0862">Zinc</keyword>
<dbReference type="PROSITE" id="PS50280">
    <property type="entry name" value="SET"/>
    <property type="match status" value="1"/>
</dbReference>
<dbReference type="PROSITE" id="PS01360">
    <property type="entry name" value="ZF_MYND_1"/>
    <property type="match status" value="1"/>
</dbReference>
<organism evidence="6 7">
    <name type="scientific">Amylocarpus encephaloides</name>
    <dbReference type="NCBI Taxonomy" id="45428"/>
    <lineage>
        <taxon>Eukaryota</taxon>
        <taxon>Fungi</taxon>
        <taxon>Dikarya</taxon>
        <taxon>Ascomycota</taxon>
        <taxon>Pezizomycotina</taxon>
        <taxon>Leotiomycetes</taxon>
        <taxon>Helotiales</taxon>
        <taxon>Helotiales incertae sedis</taxon>
        <taxon>Amylocarpus</taxon>
    </lineage>
</organism>
<accession>A0A9P8BYV2</accession>
<evidence type="ECO:0000256" key="1">
    <source>
        <dbReference type="ARBA" id="ARBA00022723"/>
    </source>
</evidence>